<gene>
    <name evidence="1" type="ORF">Q757_04585</name>
</gene>
<accession>A0ABR4XRT2</accession>
<dbReference type="EMBL" id="AXCV01000179">
    <property type="protein sequence ID" value="KGO31861.1"/>
    <property type="molecule type" value="Genomic_DNA"/>
</dbReference>
<dbReference type="Proteomes" id="UP000030023">
    <property type="component" value="Unassembled WGS sequence"/>
</dbReference>
<name>A0ABR4XRT2_9LACO</name>
<reference evidence="1 2" key="1">
    <citation type="journal article" date="2014" name="Antonie Van Leeuwenhoek">
        <title>Oenococcus alcoholitolerans sp. nov., a lactic acid bacteria isolated from cachaca and ethanol fermentation processes.</title>
        <authorList>
            <person name="Badotti F."/>
            <person name="Moreira A.P."/>
            <person name="Tonon L.A."/>
            <person name="de Lucena B.T."/>
            <person name="Gomes Fde C."/>
            <person name="Kruger R."/>
            <person name="Thompson C.C."/>
            <person name="de Morais M.A.Jr."/>
            <person name="Rosa C.A."/>
            <person name="Thompson F.L."/>
        </authorList>
    </citation>
    <scope>NUCLEOTIDE SEQUENCE [LARGE SCALE GENOMIC DNA]</scope>
    <source>
        <strain evidence="1 2">UFRJ-M7.2.18</strain>
    </source>
</reference>
<sequence>MLKFIITIKENFKLLKEIFAGISKLNKESNALKNQLPRISNDLNQKQLK</sequence>
<protein>
    <submittedName>
        <fullName evidence="1">Uncharacterized protein</fullName>
    </submittedName>
</protein>
<evidence type="ECO:0000313" key="2">
    <source>
        <dbReference type="Proteomes" id="UP000030023"/>
    </source>
</evidence>
<organism evidence="1 2">
    <name type="scientific">Oenococcus alcoholitolerans</name>
    <dbReference type="NCBI Taxonomy" id="931074"/>
    <lineage>
        <taxon>Bacteria</taxon>
        <taxon>Bacillati</taxon>
        <taxon>Bacillota</taxon>
        <taxon>Bacilli</taxon>
        <taxon>Lactobacillales</taxon>
        <taxon>Lactobacillaceae</taxon>
        <taxon>Oenococcus</taxon>
    </lineage>
</organism>
<evidence type="ECO:0000313" key="1">
    <source>
        <dbReference type="EMBL" id="KGO31861.1"/>
    </source>
</evidence>
<comment type="caution">
    <text evidence="1">The sequence shown here is derived from an EMBL/GenBank/DDBJ whole genome shotgun (WGS) entry which is preliminary data.</text>
</comment>
<proteinExistence type="predicted"/>
<keyword evidence="2" id="KW-1185">Reference proteome</keyword>